<accession>A0A937DD28</accession>
<dbReference type="RefSeq" id="WP_201923809.1">
    <property type="nucleotide sequence ID" value="NZ_BAABAX010000012.1"/>
</dbReference>
<feature type="signal peptide" evidence="1">
    <location>
        <begin position="1"/>
        <end position="21"/>
    </location>
</feature>
<dbReference type="AlphaFoldDB" id="A0A937DD28"/>
<evidence type="ECO:0000256" key="1">
    <source>
        <dbReference type="SAM" id="SignalP"/>
    </source>
</evidence>
<evidence type="ECO:0000313" key="2">
    <source>
        <dbReference type="EMBL" id="MBL0685571.1"/>
    </source>
</evidence>
<evidence type="ECO:0000313" key="3">
    <source>
        <dbReference type="Proteomes" id="UP000651057"/>
    </source>
</evidence>
<name>A0A937DD28_9FLAO</name>
<proteinExistence type="predicted"/>
<sequence length="576" mass="62198">MKNKFNYSLGIYLLFTSFIFAQTTTFGDNAGTQGAQSSFFGYESGTVNTASDNTFIGTFSGKSNTTGFKNVFVGTSSGKTNTTGQDNVFVGRSSGFSNQTGRRNVFLGRSTGYSNFSASNNVFIGYSTGLGNTVGTENTFVGTESGVKNRNGNWNVFLGSQAGRNSSTGSHNVFLGVQSGVSNTTGSNNVFVGRDAGFYHETGGLNTFLGNGSGKNTKTGSGNVYLGANAGLNNVSGRSNVFIGSHAGYNELGNNKLYIANTPTDTPLLYGDFSSKQIGINTKNIPTGISLAVNGNSTIEGTINALKGAFDSSSLGSNGWIPVSIGREYQTDRRTFEFVVDPTNTGSGYTAFAITDQSKNLRHDFVSNNKDTWIDLDDHKGTHFFKLNRSETEPGKFNTYIHMPTSDARMVIGQYGLYLQDKGYKLVVNNGGAFVNGDLIANGNVGIGTSTPDAKLAVNGDIHAQEVTVDLIGWPDYVFEDTYTLPSLSQVEKHIKEKGHLVNIPSAKEVEEQGIQLGEMNKKLLEKIEELTLYTIAQEKKLSKQSEEIQKLMRIKTQNNEFENRLAKLEALLLKK</sequence>
<gene>
    <name evidence="2" type="ORF">JJQ60_18695</name>
</gene>
<dbReference type="Proteomes" id="UP000651057">
    <property type="component" value="Unassembled WGS sequence"/>
</dbReference>
<keyword evidence="3" id="KW-1185">Reference proteome</keyword>
<organism evidence="2 3">
    <name type="scientific">Aquimarina mytili</name>
    <dbReference type="NCBI Taxonomy" id="874423"/>
    <lineage>
        <taxon>Bacteria</taxon>
        <taxon>Pseudomonadati</taxon>
        <taxon>Bacteroidota</taxon>
        <taxon>Flavobacteriia</taxon>
        <taxon>Flavobacteriales</taxon>
        <taxon>Flavobacteriaceae</taxon>
        <taxon>Aquimarina</taxon>
    </lineage>
</organism>
<reference evidence="2" key="1">
    <citation type="submission" date="2021-01" db="EMBL/GenBank/DDBJ databases">
        <authorList>
            <person name="Zhong Y.L."/>
        </authorList>
    </citation>
    <scope>NUCLEOTIDE SEQUENCE</scope>
    <source>
        <strain evidence="2">KCTC 23302</strain>
    </source>
</reference>
<protein>
    <recommendedName>
        <fullName evidence="4">TMF family protein</fullName>
    </recommendedName>
</protein>
<dbReference type="EMBL" id="JAERQJ010000009">
    <property type="protein sequence ID" value="MBL0685571.1"/>
    <property type="molecule type" value="Genomic_DNA"/>
</dbReference>
<evidence type="ECO:0008006" key="4">
    <source>
        <dbReference type="Google" id="ProtNLM"/>
    </source>
</evidence>
<comment type="caution">
    <text evidence="2">The sequence shown here is derived from an EMBL/GenBank/DDBJ whole genome shotgun (WGS) entry which is preliminary data.</text>
</comment>
<feature type="chain" id="PRO_5037694747" description="TMF family protein" evidence="1">
    <location>
        <begin position="22"/>
        <end position="576"/>
    </location>
</feature>
<keyword evidence="1" id="KW-0732">Signal</keyword>